<reference evidence="5" key="1">
    <citation type="submission" date="2023-01" db="EMBL/GenBank/DDBJ databases">
        <title>The chitinases involved in constricting ring structure development in the nematode-trapping fungus Drechslerella dactyloides.</title>
        <authorList>
            <person name="Wang R."/>
            <person name="Zhang L."/>
            <person name="Tang P."/>
            <person name="Li S."/>
            <person name="Liang L."/>
        </authorList>
    </citation>
    <scope>NUCLEOTIDE SEQUENCE</scope>
    <source>
        <strain evidence="5">YMF1.00031</strain>
    </source>
</reference>
<evidence type="ECO:0000256" key="1">
    <source>
        <dbReference type="ARBA" id="ARBA00022441"/>
    </source>
</evidence>
<dbReference type="PANTHER" id="PTHR46228:SF2">
    <property type="entry name" value="KELCH REPEAT PROTEIN (AFU_ORTHOLOGUE AFUA_4G14350)"/>
    <property type="match status" value="1"/>
</dbReference>
<keyword evidence="4" id="KW-0472">Membrane</keyword>
<feature type="compositionally biased region" description="Polar residues" evidence="3">
    <location>
        <begin position="516"/>
        <end position="533"/>
    </location>
</feature>
<feature type="region of interest" description="Disordered" evidence="3">
    <location>
        <begin position="84"/>
        <end position="104"/>
    </location>
</feature>
<feature type="region of interest" description="Disordered" evidence="3">
    <location>
        <begin position="461"/>
        <end position="481"/>
    </location>
</feature>
<evidence type="ECO:0000313" key="5">
    <source>
        <dbReference type="EMBL" id="KAJ6257856.1"/>
    </source>
</evidence>
<protein>
    <recommendedName>
        <fullName evidence="7">Kelch repeat protein</fullName>
    </recommendedName>
</protein>
<feature type="region of interest" description="Disordered" evidence="3">
    <location>
        <begin position="516"/>
        <end position="539"/>
    </location>
</feature>
<dbReference type="SUPFAM" id="SSF50965">
    <property type="entry name" value="Galactose oxidase, central domain"/>
    <property type="match status" value="1"/>
</dbReference>
<keyword evidence="4" id="KW-1133">Transmembrane helix</keyword>
<evidence type="ECO:0000313" key="6">
    <source>
        <dbReference type="Proteomes" id="UP001221413"/>
    </source>
</evidence>
<evidence type="ECO:0008006" key="7">
    <source>
        <dbReference type="Google" id="ProtNLM"/>
    </source>
</evidence>
<evidence type="ECO:0000256" key="2">
    <source>
        <dbReference type="ARBA" id="ARBA00022737"/>
    </source>
</evidence>
<feature type="transmembrane region" description="Helical" evidence="4">
    <location>
        <begin position="542"/>
        <end position="568"/>
    </location>
</feature>
<proteinExistence type="predicted"/>
<gene>
    <name evidence="5" type="ORF">Dda_7645</name>
</gene>
<dbReference type="Pfam" id="PF24681">
    <property type="entry name" value="Kelch_KLHDC2_KLHL20_DRC7"/>
    <property type="match status" value="1"/>
</dbReference>
<dbReference type="AlphaFoldDB" id="A0AAD6IT25"/>
<evidence type="ECO:0000256" key="3">
    <source>
        <dbReference type="SAM" id="MobiDB-lite"/>
    </source>
</evidence>
<sequence length="641" mass="69207">MLFVLLKTSSDVVKILTPPTSHLYSLPLERANRDLLFRLTVPQLLLATLAITNYHVQIITRLSSGLPMWYMVTAAALIQTTIAETEAPESSGPSNESGKTDAETDSADAHWYNDFLSLDLTKDFDIASAPIQGLPKPDGPPAVALGYLWNDLSDLYLYGGQVSDSPPAQPDDFQLWKYSISDKKWSVPKTNNPGGGAIERAAEGAGVSVPNRRRGYYFGGHLDGYTTKGWSQSIPRLYLTSMVEYDMDTSTWRNHTESGASFPERADGVLTYIPWGEEGILLALGGGNNITFSQLNIIDVFDIKNNRWTKQATSGETPKIRVNACAVVFSAPDNSSHNVYMYGGQNLQPAGQQTQYDDLWVLTIPSFTWIQINTKGKSNPPARAGHTCHAYRGQMLVVGGYTGSELSCDTGVYVFDATRLEWQTTFRGGGGTGGDSTNLIRPPNEQLYGVPGLVVSEVGGGSTGGATVTAPERTPVPDSPLTGMNPDYTYNPAAQTSSRLVTSTVSGPSGVYTTVITSTPTSAPQDNGTGNSGSKERTGTPVGVIVGSTVGGVAFVIGALLLMLFMWYKRRVRDLRRSYEEQQASQGLVDGDDRPMSTVSGGYAAAGGFDGRSKEDLMEGVEPTFWGMLLQPRRSLRVVNH</sequence>
<accession>A0AAD6IT25</accession>
<evidence type="ECO:0000256" key="4">
    <source>
        <dbReference type="SAM" id="Phobius"/>
    </source>
</evidence>
<dbReference type="EMBL" id="JAQGDS010000010">
    <property type="protein sequence ID" value="KAJ6257856.1"/>
    <property type="molecule type" value="Genomic_DNA"/>
</dbReference>
<keyword evidence="6" id="KW-1185">Reference proteome</keyword>
<keyword evidence="4" id="KW-0812">Transmembrane</keyword>
<dbReference type="InterPro" id="IPR011043">
    <property type="entry name" value="Gal_Oxase/kelch_b-propeller"/>
</dbReference>
<name>A0AAD6IT25_DREDA</name>
<dbReference type="PANTHER" id="PTHR46228">
    <property type="entry name" value="KELCH DOMAIN-CONTAINING PROTEIN"/>
    <property type="match status" value="1"/>
</dbReference>
<keyword evidence="1" id="KW-0880">Kelch repeat</keyword>
<organism evidence="5 6">
    <name type="scientific">Drechslerella dactyloides</name>
    <name type="common">Nematode-trapping fungus</name>
    <name type="synonym">Arthrobotrys dactyloides</name>
    <dbReference type="NCBI Taxonomy" id="74499"/>
    <lineage>
        <taxon>Eukaryota</taxon>
        <taxon>Fungi</taxon>
        <taxon>Dikarya</taxon>
        <taxon>Ascomycota</taxon>
        <taxon>Pezizomycotina</taxon>
        <taxon>Orbiliomycetes</taxon>
        <taxon>Orbiliales</taxon>
        <taxon>Orbiliaceae</taxon>
        <taxon>Drechslerella</taxon>
    </lineage>
</organism>
<comment type="caution">
    <text evidence="5">The sequence shown here is derived from an EMBL/GenBank/DDBJ whole genome shotgun (WGS) entry which is preliminary data.</text>
</comment>
<keyword evidence="2" id="KW-0677">Repeat</keyword>
<dbReference type="Gene3D" id="2.120.10.80">
    <property type="entry name" value="Kelch-type beta propeller"/>
    <property type="match status" value="1"/>
</dbReference>
<dbReference type="Proteomes" id="UP001221413">
    <property type="component" value="Unassembled WGS sequence"/>
</dbReference>
<dbReference type="InterPro" id="IPR015915">
    <property type="entry name" value="Kelch-typ_b-propeller"/>
</dbReference>